<sequence length="486" mass="54773">MIPHLQNTLGTLPLHLVMPAVLDQWFFHPQCYWTRADIGTALQPNLLKAGIEEHKTLHQILWLDEDVTHQSTLFQQILHYNHILVNWRELHFSEKGWDDLREIWEKIWKELESSTNGSDFGLPFSFHTLDEILTNPNCTKPVLKLFRFCAGKSLHPQQFTHSYPLAHNLAHHIIATATACHRTFGSPVTTGSPFVRSETCLALIQQINYGRWASEEYFGWEEGSSWLEAIDIIQHIHALPPGYLPPLPDYFPIPLTKLEDLLWALPDEPSDSDFELLHSSLKYWPKVSWDGKLNFIKILSKYINEYPNLQGSHGKHSTDTPLATHQKGLEFIGFLYMKWRKAIAEDVRAEFVYTQMWNLDDGAWTRALECVRAANRWSPDMFEAIFTPIPDSDSKSPLVNNPLPQIEGGNTSMGAHAGGEDKDSTVQGAGNKDSAGTDDSDGAEPQSHKGTNQALEQPVKESGDSGVCCMPQRGEFVGGVGADDNV</sequence>
<accession>A0ABR3EPT4</accession>
<name>A0ABR3EPT4_9AGAR</name>
<gene>
    <name evidence="2" type="ORF">V5O48_017180</name>
</gene>
<dbReference type="Proteomes" id="UP001465976">
    <property type="component" value="Unassembled WGS sequence"/>
</dbReference>
<comment type="caution">
    <text evidence="2">The sequence shown here is derived from an EMBL/GenBank/DDBJ whole genome shotgun (WGS) entry which is preliminary data.</text>
</comment>
<evidence type="ECO:0000256" key="1">
    <source>
        <dbReference type="SAM" id="MobiDB-lite"/>
    </source>
</evidence>
<evidence type="ECO:0000313" key="3">
    <source>
        <dbReference type="Proteomes" id="UP001465976"/>
    </source>
</evidence>
<organism evidence="2 3">
    <name type="scientific">Marasmius crinis-equi</name>
    <dbReference type="NCBI Taxonomy" id="585013"/>
    <lineage>
        <taxon>Eukaryota</taxon>
        <taxon>Fungi</taxon>
        <taxon>Dikarya</taxon>
        <taxon>Basidiomycota</taxon>
        <taxon>Agaricomycotina</taxon>
        <taxon>Agaricomycetes</taxon>
        <taxon>Agaricomycetidae</taxon>
        <taxon>Agaricales</taxon>
        <taxon>Marasmiineae</taxon>
        <taxon>Marasmiaceae</taxon>
        <taxon>Marasmius</taxon>
    </lineage>
</organism>
<feature type="compositionally biased region" description="Gly residues" evidence="1">
    <location>
        <begin position="476"/>
        <end position="486"/>
    </location>
</feature>
<evidence type="ECO:0000313" key="2">
    <source>
        <dbReference type="EMBL" id="KAL0564857.1"/>
    </source>
</evidence>
<feature type="region of interest" description="Disordered" evidence="1">
    <location>
        <begin position="389"/>
        <end position="486"/>
    </location>
</feature>
<dbReference type="EMBL" id="JBAHYK010002545">
    <property type="protein sequence ID" value="KAL0564857.1"/>
    <property type="molecule type" value="Genomic_DNA"/>
</dbReference>
<feature type="compositionally biased region" description="Polar residues" evidence="1">
    <location>
        <begin position="395"/>
        <end position="413"/>
    </location>
</feature>
<proteinExistence type="predicted"/>
<reference evidence="2 3" key="1">
    <citation type="submission" date="2024-02" db="EMBL/GenBank/DDBJ databases">
        <title>A draft genome for the cacao thread blight pathogen Marasmius crinis-equi.</title>
        <authorList>
            <person name="Cohen S.P."/>
            <person name="Baruah I.K."/>
            <person name="Amoako-Attah I."/>
            <person name="Bukari Y."/>
            <person name="Meinhardt L.W."/>
            <person name="Bailey B.A."/>
        </authorList>
    </citation>
    <scope>NUCLEOTIDE SEQUENCE [LARGE SCALE GENOMIC DNA]</scope>
    <source>
        <strain evidence="2 3">GH-76</strain>
    </source>
</reference>
<keyword evidence="3" id="KW-1185">Reference proteome</keyword>
<protein>
    <submittedName>
        <fullName evidence="2">Uncharacterized protein</fullName>
    </submittedName>
</protein>